<reference evidence="2 3" key="1">
    <citation type="journal article" date="2015" name="Genome Announc.">
        <title>Genomes of Geoalkalibacter ferrihydriticus Z-0531T and Geoalkalibacter subterraneus Red1T, Two Haloalkaliphilic Metal-Reducing Deltaproteobacteria.</title>
        <authorList>
            <person name="Badalamenti J.P."/>
            <person name="Krajmalnik-Brown R."/>
            <person name="Torres C.I."/>
            <person name="Bond D.R."/>
        </authorList>
    </citation>
    <scope>NUCLEOTIDE SEQUENCE [LARGE SCALE GENOMIC DNA]</scope>
    <source>
        <strain evidence="2 3">Red1</strain>
    </source>
</reference>
<evidence type="ECO:0000313" key="2">
    <source>
        <dbReference type="EMBL" id="AJF08075.1"/>
    </source>
</evidence>
<dbReference type="AlphaFoldDB" id="A0A0B5FV72"/>
<keyword evidence="3" id="KW-1185">Reference proteome</keyword>
<name>A0A0B5FV72_9BACT</name>
<dbReference type="Proteomes" id="UP000035036">
    <property type="component" value="Chromosome"/>
</dbReference>
<feature type="domain" description="AAA-ATPase-like" evidence="1">
    <location>
        <begin position="5"/>
        <end position="201"/>
    </location>
</feature>
<proteinExistence type="predicted"/>
<protein>
    <recommendedName>
        <fullName evidence="1">AAA-ATPase-like domain-containing protein</fullName>
    </recommendedName>
</protein>
<dbReference type="InterPro" id="IPR027417">
    <property type="entry name" value="P-loop_NTPase"/>
</dbReference>
<gene>
    <name evidence="2" type="ORF">GSUB_14770</name>
</gene>
<evidence type="ECO:0000313" key="3">
    <source>
        <dbReference type="Proteomes" id="UP000035036"/>
    </source>
</evidence>
<organism evidence="2 3">
    <name type="scientific">Geoalkalibacter subterraneus</name>
    <dbReference type="NCBI Taxonomy" id="483547"/>
    <lineage>
        <taxon>Bacteria</taxon>
        <taxon>Pseudomonadati</taxon>
        <taxon>Thermodesulfobacteriota</taxon>
        <taxon>Desulfuromonadia</taxon>
        <taxon>Desulfuromonadales</taxon>
        <taxon>Geoalkalibacteraceae</taxon>
        <taxon>Geoalkalibacter</taxon>
    </lineage>
</organism>
<dbReference type="KEGG" id="gsb:GSUB_14770"/>
<dbReference type="STRING" id="483547.GSUB_14770"/>
<dbReference type="PANTHER" id="PTHR34825">
    <property type="entry name" value="CONSERVED PROTEIN, WITH A WEAK D-GALACTARATE DEHYDRATASE/ALTRONATE HYDROLASE DOMAIN"/>
    <property type="match status" value="1"/>
</dbReference>
<dbReference type="OrthoDB" id="9808684at2"/>
<dbReference type="HOGENOM" id="CLU_021114_0_0_7"/>
<dbReference type="InterPro" id="IPR018631">
    <property type="entry name" value="AAA-ATPase-like_dom"/>
</dbReference>
<dbReference type="Pfam" id="PF08011">
    <property type="entry name" value="PDDEXK_9"/>
    <property type="match status" value="1"/>
</dbReference>
<dbReference type="InterPro" id="IPR012547">
    <property type="entry name" value="PDDEXK_9"/>
</dbReference>
<dbReference type="SUPFAM" id="SSF52540">
    <property type="entry name" value="P-loop containing nucleoside triphosphate hydrolases"/>
    <property type="match status" value="1"/>
</dbReference>
<sequence length="511" mass="59072">MAKLPIGIQTFAKIREDDYAYVDKTPLVHTLIEEGNYYFLARPRRFGKSLLISTLQALFEGRKELFTGLDIEDKWDWGIQYPVIKISFGGVARSLEDMKQDVGNILEENQRRLGLSCKNPQDIGGCFKQLIWEAQQKYGQKVVILVDEYDKLIVDNLDQIEVAKQGREVLKDLYSIIKDSDEYIRFAFLTGVSKFSKVSVFSGLNNLEDISLNPDYATLCGYTQHDLETVFAEHLRGADMERVRQWYNGYNFLGDRVYNPFDILLFIKNNKVFDNYWFATGTPTFLIKLIRKNNYYIPKLDNLRVSKGLIDSYDIEDLELEPLLFQAGYLTIRAVEQMRRGGYQYVLDFPNKEVLLSFTDMIINYLTDHKEQRGRFQDELYLMLEEGNIEGFRETLASLFASIPYNNYVNNTIGSYEGYYASVIYAYLASLGLDLTAEDVTSKGRIDLTVKLGNRIYIIEFKVDGEGRALEQIKARGYHHKFQGTGKDIYLIGIDFDSEQRNIAGFEWEKG</sequence>
<dbReference type="PANTHER" id="PTHR34825:SF1">
    <property type="entry name" value="AAA-ATPASE-LIKE DOMAIN-CONTAINING PROTEIN"/>
    <property type="match status" value="1"/>
</dbReference>
<accession>A0A0B5FV72</accession>
<dbReference type="Pfam" id="PF09820">
    <property type="entry name" value="AAA-ATPase_like"/>
    <property type="match status" value="1"/>
</dbReference>
<evidence type="ECO:0000259" key="1">
    <source>
        <dbReference type="Pfam" id="PF09820"/>
    </source>
</evidence>
<dbReference type="EMBL" id="CP010311">
    <property type="protein sequence ID" value="AJF08075.1"/>
    <property type="molecule type" value="Genomic_DNA"/>
</dbReference>